<comment type="caution">
    <text evidence="1">The sequence shown here is derived from an EMBL/GenBank/DDBJ whole genome shotgun (WGS) entry which is preliminary data.</text>
</comment>
<accession>A0ABN8KQS5</accession>
<evidence type="ECO:0000313" key="2">
    <source>
        <dbReference type="Proteomes" id="UP000838308"/>
    </source>
</evidence>
<keyword evidence="2" id="KW-1185">Reference proteome</keyword>
<sequence length="72" mass="8994">MYIIHEWLSRFWDWFWYFRRGKIRYHVFDFGDTYNAMASDGKVAVFHCYGSTPEAAKEMAFYRMRRVYEKEE</sequence>
<dbReference type="RefSeq" id="WP_248735094.1">
    <property type="nucleotide sequence ID" value="NZ_CALBWS010000010.1"/>
</dbReference>
<evidence type="ECO:0000313" key="1">
    <source>
        <dbReference type="EMBL" id="CAH2714784.1"/>
    </source>
</evidence>
<organism evidence="1 2">
    <name type="scientific">Neobacillus rhizosphaerae</name>
    <dbReference type="NCBI Taxonomy" id="2880965"/>
    <lineage>
        <taxon>Bacteria</taxon>
        <taxon>Bacillati</taxon>
        <taxon>Bacillota</taxon>
        <taxon>Bacilli</taxon>
        <taxon>Bacillales</taxon>
        <taxon>Bacillaceae</taxon>
        <taxon>Neobacillus</taxon>
    </lineage>
</organism>
<dbReference type="EMBL" id="CALBWS010000010">
    <property type="protein sequence ID" value="CAH2714784.1"/>
    <property type="molecule type" value="Genomic_DNA"/>
</dbReference>
<dbReference type="Proteomes" id="UP000838308">
    <property type="component" value="Unassembled WGS sequence"/>
</dbReference>
<evidence type="ECO:0008006" key="3">
    <source>
        <dbReference type="Google" id="ProtNLM"/>
    </source>
</evidence>
<protein>
    <recommendedName>
        <fullName evidence="3">KTSC domain-containing protein</fullName>
    </recommendedName>
</protein>
<proteinExistence type="predicted"/>
<name>A0ABN8KQS5_9BACI</name>
<reference evidence="1" key="1">
    <citation type="submission" date="2022-04" db="EMBL/GenBank/DDBJ databases">
        <authorList>
            <person name="Criscuolo A."/>
        </authorList>
    </citation>
    <scope>NUCLEOTIDE SEQUENCE</scope>
    <source>
        <strain evidence="1">CIP111895</strain>
    </source>
</reference>
<gene>
    <name evidence="1" type="ORF">BACCIP111895_01960</name>
</gene>